<keyword evidence="2" id="KW-1185">Reference proteome</keyword>
<protein>
    <submittedName>
        <fullName evidence="1">Uncharacterized protein</fullName>
    </submittedName>
</protein>
<reference evidence="1 2" key="1">
    <citation type="submission" date="2019-03" db="EMBL/GenBank/DDBJ databases">
        <title>Draft genome sequences of novel Actinobacteria.</title>
        <authorList>
            <person name="Sahin N."/>
            <person name="Ay H."/>
            <person name="Saygin H."/>
        </authorList>
    </citation>
    <scope>NUCLEOTIDE SEQUENCE [LARGE SCALE GENOMIC DNA]</scope>
    <source>
        <strain evidence="1 2">DSM 41900</strain>
    </source>
</reference>
<accession>A0A4R4TGQ1</accession>
<evidence type="ECO:0000313" key="1">
    <source>
        <dbReference type="EMBL" id="TDC75476.1"/>
    </source>
</evidence>
<gene>
    <name evidence="1" type="ORF">E1283_12400</name>
</gene>
<dbReference type="EMBL" id="SMKI01000105">
    <property type="protein sequence ID" value="TDC75476.1"/>
    <property type="molecule type" value="Genomic_DNA"/>
</dbReference>
<dbReference type="Proteomes" id="UP000295345">
    <property type="component" value="Unassembled WGS sequence"/>
</dbReference>
<comment type="caution">
    <text evidence="1">The sequence shown here is derived from an EMBL/GenBank/DDBJ whole genome shotgun (WGS) entry which is preliminary data.</text>
</comment>
<feature type="non-terminal residue" evidence="1">
    <location>
        <position position="115"/>
    </location>
</feature>
<name>A0A4R4TGQ1_9ACTN</name>
<dbReference type="AlphaFoldDB" id="A0A4R4TGQ1"/>
<sequence length="115" mass="12257">MRISDWLLRPAGAVDATFREVGDAVAWFEERVAVAAPGFASVEEREPARLAAKVVHVEGVLRRGGDAHAAWYVQATGYLTLDLVACSPNRGNPGLRCPVHPGDVARGWRAGAGLP</sequence>
<proteinExistence type="predicted"/>
<organism evidence="1 2">
    <name type="scientific">Streptomyces hainanensis</name>
    <dbReference type="NCBI Taxonomy" id="402648"/>
    <lineage>
        <taxon>Bacteria</taxon>
        <taxon>Bacillati</taxon>
        <taxon>Actinomycetota</taxon>
        <taxon>Actinomycetes</taxon>
        <taxon>Kitasatosporales</taxon>
        <taxon>Streptomycetaceae</taxon>
        <taxon>Streptomyces</taxon>
    </lineage>
</organism>
<evidence type="ECO:0000313" key="2">
    <source>
        <dbReference type="Proteomes" id="UP000295345"/>
    </source>
</evidence>